<dbReference type="Proteomes" id="UP000823749">
    <property type="component" value="Chromosome 11"/>
</dbReference>
<proteinExistence type="predicted"/>
<dbReference type="Gene3D" id="1.25.40.10">
    <property type="entry name" value="Tetratricopeptide repeat domain"/>
    <property type="match status" value="3"/>
</dbReference>
<keyword evidence="1" id="KW-0677">Repeat</keyword>
<dbReference type="Pfam" id="PF01535">
    <property type="entry name" value="PPR"/>
    <property type="match status" value="2"/>
</dbReference>
<evidence type="ECO:0000313" key="4">
    <source>
        <dbReference type="Proteomes" id="UP000823749"/>
    </source>
</evidence>
<evidence type="ECO:0008006" key="5">
    <source>
        <dbReference type="Google" id="ProtNLM"/>
    </source>
</evidence>
<accession>A0AAV6IAZ3</accession>
<feature type="repeat" description="PPR" evidence="2">
    <location>
        <begin position="178"/>
        <end position="212"/>
    </location>
</feature>
<dbReference type="PROSITE" id="PS51375">
    <property type="entry name" value="PPR"/>
    <property type="match status" value="3"/>
</dbReference>
<feature type="repeat" description="PPR" evidence="2">
    <location>
        <begin position="314"/>
        <end position="348"/>
    </location>
</feature>
<dbReference type="AlphaFoldDB" id="A0AAV6IAZ3"/>
<dbReference type="GO" id="GO:0009451">
    <property type="term" value="P:RNA modification"/>
    <property type="evidence" value="ECO:0007669"/>
    <property type="project" value="InterPro"/>
</dbReference>
<dbReference type="FunFam" id="1.25.40.10:FF:000090">
    <property type="entry name" value="Pentatricopeptide repeat-containing protein, chloroplastic"/>
    <property type="match status" value="1"/>
</dbReference>
<gene>
    <name evidence="3" type="ORF">RHGRI_032244</name>
</gene>
<evidence type="ECO:0000256" key="1">
    <source>
        <dbReference type="ARBA" id="ARBA00022737"/>
    </source>
</evidence>
<protein>
    <recommendedName>
        <fullName evidence="5">Chlororespiratory reduction 2</fullName>
    </recommendedName>
</protein>
<feature type="repeat" description="PPR" evidence="2">
    <location>
        <begin position="77"/>
        <end position="111"/>
    </location>
</feature>
<dbReference type="InterPro" id="IPR011990">
    <property type="entry name" value="TPR-like_helical_dom_sf"/>
</dbReference>
<dbReference type="PANTHER" id="PTHR47926:SF540">
    <property type="entry name" value="PENTATRICOPEPTIDE REPEAT-CONTAINING PROTEIN"/>
    <property type="match status" value="1"/>
</dbReference>
<sequence length="529" mass="58246">MAKTNPPQILPYAPIFELLTGHKIPNSLNLGRQAHAHMLLRGLRPTAFVGAKIVAMYASSGDLNSAALTFAHITHPSSLLCNSIIRAYTVCGNFEKTIEIYFRMHLIGLKADYFTYPFVLKSCADLSRVGFGRCVHGQGLRGGWGFDMYVGTSLIDFYVKCGELSDGRRVFDEMPVRDVSSWNALIAGYMRDGMISNAEDLFGGMEERNVVSWTAMISGYTQNGLGGRALCLFNEMLEEGSEVKPNWLTVMSVLPACAQLADFEQGRRIHKFASGVGLDSNPSVKTALAAMYAKCGSLSDARFLFMSIPANKKGLVSWNTMITAYASHGYGMEAVSTFEDMIRAGVQPDEISFTGLFCGCSHSGLVDIGLKYFNCMTAVYSVEPRHENYASVVDLLSRAGRLLEAKHLIYQMPMQAGPSIWGALLAGCRKHWNLEIAEIAARNLFVLEPENSGNYVLLSNMYADVGMWEEVDNLRALLKAQGLRKNLGSSWVEINGKTHLFLGGDTSHLDSNKIYLLEAFPEKIKAASY</sequence>
<keyword evidence="4" id="KW-1185">Reference proteome</keyword>
<dbReference type="PANTHER" id="PTHR47926">
    <property type="entry name" value="PENTATRICOPEPTIDE REPEAT-CONTAINING PROTEIN"/>
    <property type="match status" value="1"/>
</dbReference>
<dbReference type="FunFam" id="1.25.40.10:FF:000348">
    <property type="entry name" value="Pentatricopeptide repeat-containing protein chloroplastic"/>
    <property type="match status" value="1"/>
</dbReference>
<dbReference type="InterPro" id="IPR046960">
    <property type="entry name" value="PPR_At4g14850-like_plant"/>
</dbReference>
<evidence type="ECO:0000313" key="3">
    <source>
        <dbReference type="EMBL" id="KAG5525881.1"/>
    </source>
</evidence>
<organism evidence="3 4">
    <name type="scientific">Rhododendron griersonianum</name>
    <dbReference type="NCBI Taxonomy" id="479676"/>
    <lineage>
        <taxon>Eukaryota</taxon>
        <taxon>Viridiplantae</taxon>
        <taxon>Streptophyta</taxon>
        <taxon>Embryophyta</taxon>
        <taxon>Tracheophyta</taxon>
        <taxon>Spermatophyta</taxon>
        <taxon>Magnoliopsida</taxon>
        <taxon>eudicotyledons</taxon>
        <taxon>Gunneridae</taxon>
        <taxon>Pentapetalae</taxon>
        <taxon>asterids</taxon>
        <taxon>Ericales</taxon>
        <taxon>Ericaceae</taxon>
        <taxon>Ericoideae</taxon>
        <taxon>Rhodoreae</taxon>
        <taxon>Rhododendron</taxon>
    </lineage>
</organism>
<dbReference type="NCBIfam" id="TIGR00756">
    <property type="entry name" value="PPR"/>
    <property type="match status" value="4"/>
</dbReference>
<evidence type="ECO:0000256" key="2">
    <source>
        <dbReference type="PROSITE-ProRule" id="PRU00708"/>
    </source>
</evidence>
<dbReference type="Pfam" id="PF13041">
    <property type="entry name" value="PPR_2"/>
    <property type="match status" value="2"/>
</dbReference>
<dbReference type="GO" id="GO:0003723">
    <property type="term" value="F:RNA binding"/>
    <property type="evidence" value="ECO:0007669"/>
    <property type="project" value="InterPro"/>
</dbReference>
<dbReference type="Pfam" id="PF20431">
    <property type="entry name" value="E_motif"/>
    <property type="match status" value="1"/>
</dbReference>
<dbReference type="EMBL" id="JACTNZ010000011">
    <property type="protein sequence ID" value="KAG5525881.1"/>
    <property type="molecule type" value="Genomic_DNA"/>
</dbReference>
<dbReference type="InterPro" id="IPR046848">
    <property type="entry name" value="E_motif"/>
</dbReference>
<comment type="caution">
    <text evidence="3">The sequence shown here is derived from an EMBL/GenBank/DDBJ whole genome shotgun (WGS) entry which is preliminary data.</text>
</comment>
<dbReference type="InterPro" id="IPR002885">
    <property type="entry name" value="PPR_rpt"/>
</dbReference>
<name>A0AAV6IAZ3_9ERIC</name>
<reference evidence="3" key="1">
    <citation type="submission" date="2020-08" db="EMBL/GenBank/DDBJ databases">
        <title>Plant Genome Project.</title>
        <authorList>
            <person name="Zhang R.-G."/>
        </authorList>
    </citation>
    <scope>NUCLEOTIDE SEQUENCE</scope>
    <source>
        <strain evidence="3">WSP0</strain>
        <tissue evidence="3">Leaf</tissue>
    </source>
</reference>